<keyword evidence="2 7" id="KW-0547">Nucleotide-binding</keyword>
<dbReference type="PANTHER" id="PTHR13140:SF729">
    <property type="entry name" value="UNCONVENTIONAL MYOSIN-IE"/>
    <property type="match status" value="1"/>
</dbReference>
<dbReference type="InterPro" id="IPR036961">
    <property type="entry name" value="Kinesin_motor_dom_sf"/>
</dbReference>
<keyword evidence="10" id="KW-1185">Reference proteome</keyword>
<dbReference type="GO" id="GO:0005524">
    <property type="term" value="F:ATP binding"/>
    <property type="evidence" value="ECO:0007669"/>
    <property type="project" value="UniProtKB-UniRule"/>
</dbReference>
<dbReference type="PANTHER" id="PTHR13140">
    <property type="entry name" value="MYOSIN"/>
    <property type="match status" value="1"/>
</dbReference>
<evidence type="ECO:0000256" key="4">
    <source>
        <dbReference type="ARBA" id="ARBA00023123"/>
    </source>
</evidence>
<evidence type="ECO:0000313" key="10">
    <source>
        <dbReference type="Proteomes" id="UP000270924"/>
    </source>
</evidence>
<evidence type="ECO:0000256" key="6">
    <source>
        <dbReference type="ARBA" id="ARBA00023203"/>
    </source>
</evidence>
<dbReference type="GO" id="GO:0060972">
    <property type="term" value="P:left/right pattern formation"/>
    <property type="evidence" value="ECO:0007669"/>
    <property type="project" value="UniProtKB-ARBA"/>
</dbReference>
<evidence type="ECO:0000256" key="7">
    <source>
        <dbReference type="PROSITE-ProRule" id="PRU00782"/>
    </source>
</evidence>
<dbReference type="SMART" id="SM00242">
    <property type="entry name" value="MYSc"/>
    <property type="match status" value="1"/>
</dbReference>
<dbReference type="GO" id="GO:0016459">
    <property type="term" value="C:myosin complex"/>
    <property type="evidence" value="ECO:0007669"/>
    <property type="project" value="UniProtKB-KW"/>
</dbReference>
<protein>
    <recommendedName>
        <fullName evidence="8">Myosin motor domain-containing protein</fullName>
    </recommendedName>
</protein>
<dbReference type="Proteomes" id="UP000270924">
    <property type="component" value="Unassembled WGS sequence"/>
</dbReference>
<sequence>MYAFHWQSKVNIQHVGVDDMVLLNKLNEQSIVDNLRKRFMANSIFTYIGPVLIAVNPFKDMPYFTNKEMELYQGAAQYENPPHIYAVADNMFRNMIIDNESQCVIISGESGAGKTVEAKYIMGYIARISGGGQRLQHVKDVILQSNPLLESFGNSATVRNWNSSRFGKYVEIVFSRGGEPIGGKVSNFLLEKSRVVHQNQGERNFHIFYQLCTGADEKLKTNLGITALDYYSYLNHSGCYKIDGIDDAKEFKQTLNKKLL</sequence>
<dbReference type="PRINTS" id="PR00193">
    <property type="entry name" value="MYOSINHEAVY"/>
</dbReference>
<dbReference type="GO" id="GO:0005902">
    <property type="term" value="C:microvillus"/>
    <property type="evidence" value="ECO:0007669"/>
    <property type="project" value="TreeGrafter"/>
</dbReference>
<dbReference type="InParanoid" id="A0A3P7E4Z0"/>
<dbReference type="FunFam" id="1.10.10.820:FF:000001">
    <property type="entry name" value="Myosin heavy chain"/>
    <property type="match status" value="1"/>
</dbReference>
<dbReference type="OrthoDB" id="6108017at2759"/>
<dbReference type="GO" id="GO:0005886">
    <property type="term" value="C:plasma membrane"/>
    <property type="evidence" value="ECO:0007669"/>
    <property type="project" value="TreeGrafter"/>
</dbReference>
<evidence type="ECO:0000256" key="3">
    <source>
        <dbReference type="ARBA" id="ARBA00022840"/>
    </source>
</evidence>
<evidence type="ECO:0000256" key="5">
    <source>
        <dbReference type="ARBA" id="ARBA00023175"/>
    </source>
</evidence>
<dbReference type="OMA" id="MACHRER"/>
<dbReference type="FunFam" id="3.40.850.10:FF:000101">
    <property type="entry name" value="Slow myosin heavy chain 2"/>
    <property type="match status" value="1"/>
</dbReference>
<dbReference type="GO" id="GO:0051015">
    <property type="term" value="F:actin filament binding"/>
    <property type="evidence" value="ECO:0007669"/>
    <property type="project" value="TreeGrafter"/>
</dbReference>
<comment type="caution">
    <text evidence="7">Lacks conserved residue(s) required for the propagation of feature annotation.</text>
</comment>
<feature type="domain" description="Myosin motor" evidence="8">
    <location>
        <begin position="15"/>
        <end position="260"/>
    </location>
</feature>
<dbReference type="GO" id="GO:0007015">
    <property type="term" value="P:actin filament organization"/>
    <property type="evidence" value="ECO:0007669"/>
    <property type="project" value="TreeGrafter"/>
</dbReference>
<keyword evidence="3 7" id="KW-0067">ATP-binding</keyword>
<dbReference type="PROSITE" id="PS51456">
    <property type="entry name" value="MYOSIN_MOTOR"/>
    <property type="match status" value="1"/>
</dbReference>
<gene>
    <name evidence="9" type="ORF">WBA_LOCUS4385</name>
</gene>
<dbReference type="Pfam" id="PF00063">
    <property type="entry name" value="Myosin_head"/>
    <property type="match status" value="1"/>
</dbReference>
<dbReference type="Gene3D" id="3.40.850.10">
    <property type="entry name" value="Kinesin motor domain"/>
    <property type="match status" value="1"/>
</dbReference>
<evidence type="ECO:0000256" key="2">
    <source>
        <dbReference type="ARBA" id="ARBA00022741"/>
    </source>
</evidence>
<dbReference type="GO" id="GO:0006897">
    <property type="term" value="P:endocytosis"/>
    <property type="evidence" value="ECO:0007669"/>
    <property type="project" value="TreeGrafter"/>
</dbReference>
<proteinExistence type="inferred from homology"/>
<name>A0A3P7E4Z0_WUCBA</name>
<dbReference type="AlphaFoldDB" id="A0A3P7E4Z0"/>
<dbReference type="InterPro" id="IPR027417">
    <property type="entry name" value="P-loop_NTPase"/>
</dbReference>
<dbReference type="InterPro" id="IPR001609">
    <property type="entry name" value="Myosin_head_motor_dom-like"/>
</dbReference>
<dbReference type="GO" id="GO:0000146">
    <property type="term" value="F:microfilament motor activity"/>
    <property type="evidence" value="ECO:0007669"/>
    <property type="project" value="TreeGrafter"/>
</dbReference>
<dbReference type="EMBL" id="UYWW01001790">
    <property type="protein sequence ID" value="VDM10999.1"/>
    <property type="molecule type" value="Genomic_DNA"/>
</dbReference>
<dbReference type="SUPFAM" id="SSF52540">
    <property type="entry name" value="P-loop containing nucleoside triphosphate hydrolases"/>
    <property type="match status" value="1"/>
</dbReference>
<dbReference type="GO" id="GO:0005737">
    <property type="term" value="C:cytoplasm"/>
    <property type="evidence" value="ECO:0007669"/>
    <property type="project" value="TreeGrafter"/>
</dbReference>
<evidence type="ECO:0000259" key="8">
    <source>
        <dbReference type="PROSITE" id="PS51456"/>
    </source>
</evidence>
<reference evidence="9 10" key="1">
    <citation type="submission" date="2018-11" db="EMBL/GenBank/DDBJ databases">
        <authorList>
            <consortium name="Pathogen Informatics"/>
        </authorList>
    </citation>
    <scope>NUCLEOTIDE SEQUENCE [LARGE SCALE GENOMIC DNA]</scope>
</reference>
<feature type="binding site" evidence="7">
    <location>
        <begin position="108"/>
        <end position="115"/>
    </location>
    <ligand>
        <name>ATP</name>
        <dbReference type="ChEBI" id="CHEBI:30616"/>
    </ligand>
</feature>
<keyword evidence="5 7" id="KW-0505">Motor protein</keyword>
<comment type="similarity">
    <text evidence="1 7">Belongs to the TRAFAC class myosin-kinesin ATPase superfamily. Myosin family.</text>
</comment>
<evidence type="ECO:0000313" key="9">
    <source>
        <dbReference type="EMBL" id="VDM10999.1"/>
    </source>
</evidence>
<evidence type="ECO:0000256" key="1">
    <source>
        <dbReference type="ARBA" id="ARBA00008314"/>
    </source>
</evidence>
<keyword evidence="4 7" id="KW-0518">Myosin</keyword>
<organism evidence="9 10">
    <name type="scientific">Wuchereria bancrofti</name>
    <dbReference type="NCBI Taxonomy" id="6293"/>
    <lineage>
        <taxon>Eukaryota</taxon>
        <taxon>Metazoa</taxon>
        <taxon>Ecdysozoa</taxon>
        <taxon>Nematoda</taxon>
        <taxon>Chromadorea</taxon>
        <taxon>Rhabditida</taxon>
        <taxon>Spirurina</taxon>
        <taxon>Spiruromorpha</taxon>
        <taxon>Filarioidea</taxon>
        <taxon>Onchocercidae</taxon>
        <taxon>Wuchereria</taxon>
    </lineage>
</organism>
<accession>A0A3P7E4Z0</accession>
<keyword evidence="6 7" id="KW-0009">Actin-binding</keyword>